<keyword evidence="1" id="KW-0812">Transmembrane</keyword>
<evidence type="ECO:0000313" key="2">
    <source>
        <dbReference type="EMBL" id="EGO18375.1"/>
    </source>
</evidence>
<accession>F8PES1</accession>
<dbReference type="AlphaFoldDB" id="F8PES1"/>
<keyword evidence="1" id="KW-1133">Transmembrane helix</keyword>
<gene>
    <name evidence="2" type="ORF">SERLADRAFT_481185</name>
</gene>
<dbReference type="KEGG" id="sla:SERLADRAFT_481185"/>
<name>F8PES1_SERL9</name>
<feature type="transmembrane region" description="Helical" evidence="1">
    <location>
        <begin position="6"/>
        <end position="25"/>
    </location>
</feature>
<dbReference type="EMBL" id="GL945462">
    <property type="protein sequence ID" value="EGO18375.1"/>
    <property type="molecule type" value="Genomic_DNA"/>
</dbReference>
<sequence>MLLPLSISLFRVVLFSLMFDYISIFRPSYRSLTLSGITIPISDRPTIASPYMTRSAYTLCIRHQGASLLPLSFFLFLYIFQVVYIDLKLFLGISK</sequence>
<dbReference type="Proteomes" id="UP000008064">
    <property type="component" value="Unassembled WGS sequence"/>
</dbReference>
<protein>
    <submittedName>
        <fullName evidence="2">Uncharacterized protein</fullName>
    </submittedName>
</protein>
<reference evidence="2" key="1">
    <citation type="submission" date="2011-04" db="EMBL/GenBank/DDBJ databases">
        <title>Evolution of plant cell wall degrading machinery underlies the functional diversity of forest fungi.</title>
        <authorList>
            <consortium name="US DOE Joint Genome Institute (JGI-PGF)"/>
            <person name="Eastwood D.C."/>
            <person name="Floudas D."/>
            <person name="Binder M."/>
            <person name="Majcherczyk A."/>
            <person name="Schneider P."/>
            <person name="Aerts A."/>
            <person name="Asiegbu F.O."/>
            <person name="Baker S.E."/>
            <person name="Barry K."/>
            <person name="Bendiksby M."/>
            <person name="Blumentritt M."/>
            <person name="Coutinho P.M."/>
            <person name="Cullen D."/>
            <person name="Cullen D."/>
            <person name="Gathman A."/>
            <person name="Goodell B."/>
            <person name="Henrissat B."/>
            <person name="Ihrmark K."/>
            <person name="Kauserud H."/>
            <person name="Kohler A."/>
            <person name="LaButti K."/>
            <person name="Lapidus A."/>
            <person name="Lavin J.L."/>
            <person name="Lee Y.-H."/>
            <person name="Lindquist E."/>
            <person name="Lilly W."/>
            <person name="Lucas S."/>
            <person name="Morin E."/>
            <person name="Murat C."/>
            <person name="Oguiza J.A."/>
            <person name="Park J."/>
            <person name="Pisabarro A.G."/>
            <person name="Riley R."/>
            <person name="Rosling A."/>
            <person name="Salamov A."/>
            <person name="Schmidt O."/>
            <person name="Schmutz J."/>
            <person name="Skrede I."/>
            <person name="Stenlid J."/>
            <person name="Wiebenga A."/>
            <person name="Xie X."/>
            <person name="Kues U."/>
            <person name="Hibbett D.S."/>
            <person name="Hoffmeister D."/>
            <person name="Hogberg N."/>
            <person name="Martin F."/>
            <person name="Grigoriev I.V."/>
            <person name="Watkinson S.C."/>
        </authorList>
    </citation>
    <scope>NUCLEOTIDE SEQUENCE</scope>
    <source>
        <strain evidence="2">S7.9</strain>
    </source>
</reference>
<organism>
    <name type="scientific">Serpula lacrymans var. lacrymans (strain S7.9)</name>
    <name type="common">Dry rot fungus</name>
    <dbReference type="NCBI Taxonomy" id="578457"/>
    <lineage>
        <taxon>Eukaryota</taxon>
        <taxon>Fungi</taxon>
        <taxon>Dikarya</taxon>
        <taxon>Basidiomycota</taxon>
        <taxon>Agaricomycotina</taxon>
        <taxon>Agaricomycetes</taxon>
        <taxon>Agaricomycetidae</taxon>
        <taxon>Boletales</taxon>
        <taxon>Coniophorineae</taxon>
        <taxon>Serpulaceae</taxon>
        <taxon>Serpula</taxon>
    </lineage>
</organism>
<dbReference type="GeneID" id="18821656"/>
<keyword evidence="1" id="KW-0472">Membrane</keyword>
<dbReference type="HOGENOM" id="CLU_2374102_0_0_1"/>
<feature type="transmembrane region" description="Helical" evidence="1">
    <location>
        <begin position="68"/>
        <end position="85"/>
    </location>
</feature>
<evidence type="ECO:0000256" key="1">
    <source>
        <dbReference type="SAM" id="Phobius"/>
    </source>
</evidence>
<proteinExistence type="predicted"/>
<dbReference type="RefSeq" id="XP_007324895.1">
    <property type="nucleotide sequence ID" value="XM_007324833.1"/>
</dbReference>